<sequence length="144" mass="16087">MTTKLFVNKQLASFGAMIVAEFVSCKSSNNKIKVEYPEPWKATSNVQLLVNGHVVSDDDGNIGRYLARTLDDSLYGGTGIIENSQVDNWLSYICDPLKNSNNLTTLKELLNTSLSKNWLMTEQMTLADTYVFASLINLNYIPEP</sequence>
<gene>
    <name evidence="1" type="ORF">KQX54_010470</name>
</gene>
<name>A0AAV7IL70_COTGL</name>
<reference evidence="1 2" key="1">
    <citation type="journal article" date="2021" name="J. Hered.">
        <title>A chromosome-level genome assembly of the parasitoid wasp, Cotesia glomerata (Hymenoptera: Braconidae).</title>
        <authorList>
            <person name="Pinto B.J."/>
            <person name="Weis J.J."/>
            <person name="Gamble T."/>
            <person name="Ode P.J."/>
            <person name="Paul R."/>
            <person name="Zaspel J.M."/>
        </authorList>
    </citation>
    <scope>NUCLEOTIDE SEQUENCE [LARGE SCALE GENOMIC DNA]</scope>
    <source>
        <strain evidence="1">CgM1</strain>
    </source>
</reference>
<organism evidence="1 2">
    <name type="scientific">Cotesia glomerata</name>
    <name type="common">Lepidopteran parasitic wasp</name>
    <name type="synonym">Apanteles glomeratus</name>
    <dbReference type="NCBI Taxonomy" id="32391"/>
    <lineage>
        <taxon>Eukaryota</taxon>
        <taxon>Metazoa</taxon>
        <taxon>Ecdysozoa</taxon>
        <taxon>Arthropoda</taxon>
        <taxon>Hexapoda</taxon>
        <taxon>Insecta</taxon>
        <taxon>Pterygota</taxon>
        <taxon>Neoptera</taxon>
        <taxon>Endopterygota</taxon>
        <taxon>Hymenoptera</taxon>
        <taxon>Apocrita</taxon>
        <taxon>Ichneumonoidea</taxon>
        <taxon>Braconidae</taxon>
        <taxon>Microgastrinae</taxon>
        <taxon>Cotesia</taxon>
    </lineage>
</organism>
<dbReference type="InterPro" id="IPR036282">
    <property type="entry name" value="Glutathione-S-Trfase_C_sf"/>
</dbReference>
<comment type="caution">
    <text evidence="1">The sequence shown here is derived from an EMBL/GenBank/DDBJ whole genome shotgun (WGS) entry which is preliminary data.</text>
</comment>
<protein>
    <submittedName>
        <fullName evidence="1">Uncharacterized protein</fullName>
    </submittedName>
</protein>
<proteinExistence type="predicted"/>
<evidence type="ECO:0000313" key="1">
    <source>
        <dbReference type="EMBL" id="KAH0552465.1"/>
    </source>
</evidence>
<dbReference type="EMBL" id="JAHXZJ010001492">
    <property type="protein sequence ID" value="KAH0552465.1"/>
    <property type="molecule type" value="Genomic_DNA"/>
</dbReference>
<dbReference type="Gene3D" id="1.20.1050.130">
    <property type="match status" value="1"/>
</dbReference>
<evidence type="ECO:0000313" key="2">
    <source>
        <dbReference type="Proteomes" id="UP000826195"/>
    </source>
</evidence>
<dbReference type="Proteomes" id="UP000826195">
    <property type="component" value="Unassembled WGS sequence"/>
</dbReference>
<dbReference type="SUPFAM" id="SSF47616">
    <property type="entry name" value="GST C-terminal domain-like"/>
    <property type="match status" value="1"/>
</dbReference>
<dbReference type="AlphaFoldDB" id="A0AAV7IL70"/>
<accession>A0AAV7IL70</accession>
<keyword evidence="2" id="KW-1185">Reference proteome</keyword>